<proteinExistence type="inferred from homology"/>
<evidence type="ECO:0000256" key="5">
    <source>
        <dbReference type="RuleBase" id="RU003801"/>
    </source>
</evidence>
<dbReference type="Gene3D" id="3.30.559.10">
    <property type="entry name" value="Chloramphenicol acetyltransferase-like domain"/>
    <property type="match status" value="1"/>
</dbReference>
<dbReference type="SUPFAM" id="SSF52777">
    <property type="entry name" value="CoA-dependent acyltransferases"/>
    <property type="match status" value="2"/>
</dbReference>
<dbReference type="InterPro" id="IPR039551">
    <property type="entry name" value="Cho/carn_acyl_trans"/>
</dbReference>
<evidence type="ECO:0000256" key="6">
    <source>
        <dbReference type="SAM" id="Coils"/>
    </source>
</evidence>
<keyword evidence="2 5" id="KW-0808">Transferase</keyword>
<keyword evidence="9" id="KW-1185">Reference proteome</keyword>
<comment type="caution">
    <text evidence="8">The sequence shown here is derived from an EMBL/GenBank/DDBJ whole genome shotgun (WGS) entry which is preliminary data.</text>
</comment>
<organism evidence="8 9">
    <name type="scientific">Mycoemilia scoparia</name>
    <dbReference type="NCBI Taxonomy" id="417184"/>
    <lineage>
        <taxon>Eukaryota</taxon>
        <taxon>Fungi</taxon>
        <taxon>Fungi incertae sedis</taxon>
        <taxon>Zoopagomycota</taxon>
        <taxon>Kickxellomycotina</taxon>
        <taxon>Kickxellomycetes</taxon>
        <taxon>Kickxellales</taxon>
        <taxon>Kickxellaceae</taxon>
        <taxon>Mycoemilia</taxon>
    </lineage>
</organism>
<evidence type="ECO:0000259" key="7">
    <source>
        <dbReference type="Pfam" id="PF00755"/>
    </source>
</evidence>
<dbReference type="InterPro" id="IPR000542">
    <property type="entry name" value="Carn_acyl_trans"/>
</dbReference>
<evidence type="ECO:0000256" key="1">
    <source>
        <dbReference type="ARBA" id="ARBA00005232"/>
    </source>
</evidence>
<dbReference type="Proteomes" id="UP001150538">
    <property type="component" value="Unassembled WGS sequence"/>
</dbReference>
<name>A0A9W8DWN1_9FUNG</name>
<evidence type="ECO:0000256" key="4">
    <source>
        <dbReference type="PIRSR" id="PIRSR600542-1"/>
    </source>
</evidence>
<evidence type="ECO:0000313" key="9">
    <source>
        <dbReference type="Proteomes" id="UP001150538"/>
    </source>
</evidence>
<gene>
    <name evidence="8" type="ORF">H4219_000662</name>
</gene>
<dbReference type="PANTHER" id="PTHR22589">
    <property type="entry name" value="CARNITINE O-ACYLTRANSFERASE"/>
    <property type="match status" value="1"/>
</dbReference>
<feature type="coiled-coil region" evidence="6">
    <location>
        <begin position="374"/>
        <end position="401"/>
    </location>
</feature>
<dbReference type="PANTHER" id="PTHR22589:SF107">
    <property type="entry name" value="CHOLINE_CARNITINE ACYLTRANSFERASE DOMAIN-CONTAINING PROTEIN"/>
    <property type="match status" value="1"/>
</dbReference>
<sequence>MESLKPLLDDNALERSKAIAERFARKGAGPRRLGPGEYLQSLLIEWDKQQHNSWLEKWWLEMAYHSWREPMCVNSNYWILFANDPNAYDTISKSSHQQQESPKGVDGVGYSEFQVRRAARIINAALSQKETIQNKQWPVEVGRDGPLCMYQYDVIFGVTRIPKPGCDEIKIASKPSRHIVVMVDDQLFRINAYDKQMVRYGLGDIEDQLSAVIKYVKSLSNKQKSPPVGVLSGGHRDRWASVYSELLLSPKNKQVLDQINDASFVLSLDDTITLPYGSVTAAQQTPKHHATRPGHNRWFDKVVSIVVDRNGVAGACGEHSPCDALIPAYIYNNIGKILLEPENRIVKGVPRDRLSSVAKEFQPKKSHLKFENINDGILDKIQEAEREISKIARESISLQLQFDMYGSDWIKRVAHTSPDAFVQMALQLAYFRTHGTFPPTYETASSRQFFHGRTETIRSLSAQSANFVQGIDSAELSNKAKYDLLTTAAKAHTKQTILSSTGKGIDRHLLGLKLAYYKLDPKDGKSPLDEEAKQAIEDFFNDKAFSESSTWKLSTSGLFPAQYLVHTGFGCVSPHCGYGINYMIKNSSVNFGIEGKLPSVGHGTNVPIFKENIKKALVDMQTICESASAETGNLENMMSKL</sequence>
<keyword evidence="6" id="KW-0175">Coiled coil</keyword>
<dbReference type="PROSITE" id="PS00440">
    <property type="entry name" value="ACYLTRANSF_C_2"/>
    <property type="match status" value="1"/>
</dbReference>
<reference evidence="8" key="1">
    <citation type="submission" date="2022-07" db="EMBL/GenBank/DDBJ databases">
        <title>Phylogenomic reconstructions and comparative analyses of Kickxellomycotina fungi.</title>
        <authorList>
            <person name="Reynolds N.K."/>
            <person name="Stajich J.E."/>
            <person name="Barry K."/>
            <person name="Grigoriev I.V."/>
            <person name="Crous P."/>
            <person name="Smith M.E."/>
        </authorList>
    </citation>
    <scope>NUCLEOTIDE SEQUENCE</scope>
    <source>
        <strain evidence="8">NBRC 100468</strain>
    </source>
</reference>
<comment type="similarity">
    <text evidence="1 5">Belongs to the carnitine/choline acetyltransferase family.</text>
</comment>
<evidence type="ECO:0000313" key="8">
    <source>
        <dbReference type="EMBL" id="KAJ1921345.1"/>
    </source>
</evidence>
<dbReference type="AlphaFoldDB" id="A0A9W8DWN1"/>
<evidence type="ECO:0000256" key="3">
    <source>
        <dbReference type="ARBA" id="ARBA00023315"/>
    </source>
</evidence>
<feature type="domain" description="Choline/carnitine acyltransferase" evidence="7">
    <location>
        <begin position="2"/>
        <end position="614"/>
    </location>
</feature>
<protein>
    <recommendedName>
        <fullName evidence="7">Choline/carnitine acyltransferase domain-containing protein</fullName>
    </recommendedName>
</protein>
<keyword evidence="3 5" id="KW-0012">Acyltransferase</keyword>
<dbReference type="GO" id="GO:0016746">
    <property type="term" value="F:acyltransferase activity"/>
    <property type="evidence" value="ECO:0007669"/>
    <property type="project" value="UniProtKB-KW"/>
</dbReference>
<evidence type="ECO:0000256" key="2">
    <source>
        <dbReference type="ARBA" id="ARBA00022679"/>
    </source>
</evidence>
<dbReference type="EMBL" id="JANBPU010000005">
    <property type="protein sequence ID" value="KAJ1921345.1"/>
    <property type="molecule type" value="Genomic_DNA"/>
</dbReference>
<dbReference type="InterPro" id="IPR042231">
    <property type="entry name" value="Cho/carn_acyl_trans_2"/>
</dbReference>
<dbReference type="Gene3D" id="3.30.559.70">
    <property type="entry name" value="Choline/Carnitine o-acyltransferase, domain 2"/>
    <property type="match status" value="1"/>
</dbReference>
<feature type="active site" description="Proton acceptor" evidence="4">
    <location>
        <position position="319"/>
    </location>
</feature>
<accession>A0A9W8DWN1</accession>
<dbReference type="OrthoDB" id="240216at2759"/>
<dbReference type="InterPro" id="IPR023213">
    <property type="entry name" value="CAT-like_dom_sf"/>
</dbReference>
<dbReference type="Pfam" id="PF00755">
    <property type="entry name" value="Carn_acyltransf"/>
    <property type="match status" value="1"/>
</dbReference>